<organism evidence="2 3">
    <name type="scientific">Dorea longicatena</name>
    <dbReference type="NCBI Taxonomy" id="88431"/>
    <lineage>
        <taxon>Bacteria</taxon>
        <taxon>Bacillati</taxon>
        <taxon>Bacillota</taxon>
        <taxon>Clostridia</taxon>
        <taxon>Lachnospirales</taxon>
        <taxon>Lachnospiraceae</taxon>
        <taxon>Dorea</taxon>
    </lineage>
</organism>
<dbReference type="AlphaFoldDB" id="A0A414RZY8"/>
<dbReference type="InterPro" id="IPR039523">
    <property type="entry name" value="RimK-rel_E_lig_ATP-grasp"/>
</dbReference>
<reference evidence="2 3" key="1">
    <citation type="submission" date="2018-08" db="EMBL/GenBank/DDBJ databases">
        <title>A genome reference for cultivated species of the human gut microbiota.</title>
        <authorList>
            <person name="Zou Y."/>
            <person name="Xue W."/>
            <person name="Luo G."/>
        </authorList>
    </citation>
    <scope>NUCLEOTIDE SEQUENCE [LARGE SCALE GENOMIC DNA]</scope>
    <source>
        <strain evidence="2 3">AM23-13</strain>
    </source>
</reference>
<dbReference type="SUPFAM" id="SSF56059">
    <property type="entry name" value="Glutathione synthetase ATP-binding domain-like"/>
    <property type="match status" value="1"/>
</dbReference>
<accession>A0A414RZY8</accession>
<dbReference type="Pfam" id="PF14397">
    <property type="entry name" value="ATPgrasp_ST"/>
    <property type="match status" value="1"/>
</dbReference>
<evidence type="ECO:0000313" key="2">
    <source>
        <dbReference type="EMBL" id="RHG06083.1"/>
    </source>
</evidence>
<feature type="domain" description="Alpha-L-glutamate ligase-related protein ATP-grasp" evidence="1">
    <location>
        <begin position="188"/>
        <end position="335"/>
    </location>
</feature>
<sequence length="364" mass="41898">MRSNVRKMFDGLYMKTETTYRAVQTRKDAKHIVKNMGRVSDELMETYKKEVLPYWKTYNEKPPVYWFQLFSRDGIHTDAKYIPEDLWYGTILPYYSNMFFRRPYEDKCMHHMLFPNVCRPRTIVKNVAGQFYTDKLELLTPNQALNLSGNEQSFIIKPSVDSGTGRLIKFYDKNKNSKDDIKKMFTELKANYVVQEIVQQHPVLGSLHESSLNTVRILSFFFEGEVYILSAIVRMGAGNARVDNVSSGGMQCGIDVATGQCHTLACTKKRDWVKKSPDGAVFAETQIPAFDKIISIVKEEHSKLPHFRLIGWDFSVTPDEEPVFIEYNVCPGANQMTCGPTFGDLTDRVLEDVLIKKKLAYIQN</sequence>
<dbReference type="GO" id="GO:0016740">
    <property type="term" value="F:transferase activity"/>
    <property type="evidence" value="ECO:0007669"/>
    <property type="project" value="UniProtKB-KW"/>
</dbReference>
<dbReference type="EMBL" id="QRHW01000022">
    <property type="protein sequence ID" value="RHG06083.1"/>
    <property type="molecule type" value="Genomic_DNA"/>
</dbReference>
<proteinExistence type="predicted"/>
<name>A0A414RZY8_9FIRM</name>
<comment type="caution">
    <text evidence="2">The sequence shown here is derived from an EMBL/GenBank/DDBJ whole genome shotgun (WGS) entry which is preliminary data.</text>
</comment>
<protein>
    <submittedName>
        <fullName evidence="2">Hexapeptide transferase</fullName>
    </submittedName>
</protein>
<keyword evidence="2" id="KW-0808">Transferase</keyword>
<evidence type="ECO:0000259" key="1">
    <source>
        <dbReference type="Pfam" id="PF14397"/>
    </source>
</evidence>
<dbReference type="Proteomes" id="UP000284112">
    <property type="component" value="Unassembled WGS sequence"/>
</dbReference>
<gene>
    <name evidence="2" type="ORF">DW641_11575</name>
</gene>
<evidence type="ECO:0000313" key="3">
    <source>
        <dbReference type="Proteomes" id="UP000284112"/>
    </source>
</evidence>